<evidence type="ECO:0000313" key="3">
    <source>
        <dbReference type="RefSeq" id="XP_022719768.1"/>
    </source>
</evidence>
<keyword evidence="2" id="KW-1185">Reference proteome</keyword>
<dbReference type="OrthoDB" id="1700805at2759"/>
<evidence type="ECO:0000256" key="1">
    <source>
        <dbReference type="SAM" id="MobiDB-lite"/>
    </source>
</evidence>
<reference evidence="3" key="1">
    <citation type="submission" date="2025-08" db="UniProtKB">
        <authorList>
            <consortium name="RefSeq"/>
        </authorList>
    </citation>
    <scope>IDENTIFICATION</scope>
    <source>
        <tissue evidence="3">Fruit stalk</tissue>
    </source>
</reference>
<gene>
    <name evidence="3" type="primary">LOC111277628</name>
</gene>
<dbReference type="Proteomes" id="UP000515121">
    <property type="component" value="Unplaced"/>
</dbReference>
<dbReference type="AlphaFoldDB" id="A0A6P5WVC5"/>
<organism evidence="2 3">
    <name type="scientific">Durio zibethinus</name>
    <name type="common">Durian</name>
    <dbReference type="NCBI Taxonomy" id="66656"/>
    <lineage>
        <taxon>Eukaryota</taxon>
        <taxon>Viridiplantae</taxon>
        <taxon>Streptophyta</taxon>
        <taxon>Embryophyta</taxon>
        <taxon>Tracheophyta</taxon>
        <taxon>Spermatophyta</taxon>
        <taxon>Magnoliopsida</taxon>
        <taxon>eudicotyledons</taxon>
        <taxon>Gunneridae</taxon>
        <taxon>Pentapetalae</taxon>
        <taxon>rosids</taxon>
        <taxon>malvids</taxon>
        <taxon>Malvales</taxon>
        <taxon>Malvaceae</taxon>
        <taxon>Helicteroideae</taxon>
        <taxon>Durio</taxon>
    </lineage>
</organism>
<dbReference type="GeneID" id="111277628"/>
<evidence type="ECO:0000313" key="2">
    <source>
        <dbReference type="Proteomes" id="UP000515121"/>
    </source>
</evidence>
<protein>
    <submittedName>
        <fullName evidence="3">Uncharacterized protein LOC111277628</fullName>
    </submittedName>
</protein>
<feature type="region of interest" description="Disordered" evidence="1">
    <location>
        <begin position="1"/>
        <end position="23"/>
    </location>
</feature>
<feature type="compositionally biased region" description="Basic and acidic residues" evidence="1">
    <location>
        <begin position="1"/>
        <end position="15"/>
    </location>
</feature>
<sequence>MADFENSHSSKDLRKREKRMPKIENTIQIADTGESIMRIGKPSSSMEDKSIFLTSSAFKCHSHRSFNNEQSSSYTDDVLIKEEDDKEKKPNTLTGPITREMKVTSQSYGKENLEKKISSLPMSHSKRMHTMVVDMQLFEIESCQELKRDLKKMSRHEENLLILKKFLKVRKEKEHNDQGVFFATSFSLSNDVSCVEERVKQMATILAMVTLRQWMLNGWKDLESLAKCAKKSHIYNALQDSVFKSLAKFILSIFDTEDLERFNFYNRIVSENKKFYREKLLPLPLEDCDDPAKLIAEGKITLDGFPLLTEYDMDFLLRCVFLFIFARGCFYDIC</sequence>
<dbReference type="KEGG" id="dzi:111277628"/>
<accession>A0A6P5WVC5</accession>
<name>A0A6P5WVC5_DURZI</name>
<dbReference type="RefSeq" id="XP_022719768.1">
    <property type="nucleotide sequence ID" value="XM_022864033.1"/>
</dbReference>
<proteinExistence type="predicted"/>